<accession>A0A834SGB6</accession>
<proteinExistence type="predicted"/>
<organism evidence="1 2">
    <name type="scientific">Senna tora</name>
    <dbReference type="NCBI Taxonomy" id="362788"/>
    <lineage>
        <taxon>Eukaryota</taxon>
        <taxon>Viridiplantae</taxon>
        <taxon>Streptophyta</taxon>
        <taxon>Embryophyta</taxon>
        <taxon>Tracheophyta</taxon>
        <taxon>Spermatophyta</taxon>
        <taxon>Magnoliopsida</taxon>
        <taxon>eudicotyledons</taxon>
        <taxon>Gunneridae</taxon>
        <taxon>Pentapetalae</taxon>
        <taxon>rosids</taxon>
        <taxon>fabids</taxon>
        <taxon>Fabales</taxon>
        <taxon>Fabaceae</taxon>
        <taxon>Caesalpinioideae</taxon>
        <taxon>Cassia clade</taxon>
        <taxon>Senna</taxon>
    </lineage>
</organism>
<dbReference type="GO" id="GO:0005525">
    <property type="term" value="F:GTP binding"/>
    <property type="evidence" value="ECO:0007669"/>
    <property type="project" value="InterPro"/>
</dbReference>
<protein>
    <submittedName>
        <fullName evidence="1">Guanylate-binding protein 4 isoform X2</fullName>
    </submittedName>
</protein>
<evidence type="ECO:0000313" key="1">
    <source>
        <dbReference type="EMBL" id="KAF7803064.1"/>
    </source>
</evidence>
<dbReference type="OrthoDB" id="7788754at2759"/>
<keyword evidence="2" id="KW-1185">Reference proteome</keyword>
<dbReference type="Proteomes" id="UP000634136">
    <property type="component" value="Unassembled WGS sequence"/>
</dbReference>
<dbReference type="InterPro" id="IPR036543">
    <property type="entry name" value="Guanylate-bd_C_sf"/>
</dbReference>
<dbReference type="EMBL" id="JAAIUW010000013">
    <property type="protein sequence ID" value="KAF7803064.1"/>
    <property type="molecule type" value="Genomic_DNA"/>
</dbReference>
<dbReference type="AlphaFoldDB" id="A0A834SGB6"/>
<dbReference type="GO" id="GO:0003924">
    <property type="term" value="F:GTPase activity"/>
    <property type="evidence" value="ECO:0007669"/>
    <property type="project" value="InterPro"/>
</dbReference>
<comment type="caution">
    <text evidence="1">The sequence shown here is derived from an EMBL/GenBank/DDBJ whole genome shotgun (WGS) entry which is preliminary data.</text>
</comment>
<reference evidence="1" key="1">
    <citation type="submission" date="2020-09" db="EMBL/GenBank/DDBJ databases">
        <title>Genome-Enabled Discovery of Anthraquinone Biosynthesis in Senna tora.</title>
        <authorList>
            <person name="Kang S.-H."/>
            <person name="Pandey R.P."/>
            <person name="Lee C.-M."/>
            <person name="Sim J.-S."/>
            <person name="Jeong J.-T."/>
            <person name="Choi B.-S."/>
            <person name="Jung M."/>
            <person name="Ginzburg D."/>
            <person name="Zhao K."/>
            <person name="Won S.Y."/>
            <person name="Oh T.-J."/>
            <person name="Yu Y."/>
            <person name="Kim N.-H."/>
            <person name="Lee O.R."/>
            <person name="Lee T.-H."/>
            <person name="Bashyal P."/>
            <person name="Kim T.-S."/>
            <person name="Lee W.-H."/>
            <person name="Kawkins C."/>
            <person name="Kim C.-K."/>
            <person name="Kim J.S."/>
            <person name="Ahn B.O."/>
            <person name="Rhee S.Y."/>
            <person name="Sohng J.K."/>
        </authorList>
    </citation>
    <scope>NUCLEOTIDE SEQUENCE</scope>
    <source>
        <tissue evidence="1">Leaf</tissue>
    </source>
</reference>
<sequence>MGKSLNGKEFVSFMEQILEALNKGDIPSTGSLVEGFRELELKMTKPAGRGLFMNSWNGEIIFSPS</sequence>
<dbReference type="SUPFAM" id="SSF48340">
    <property type="entry name" value="Interferon-induced guanylate-binding protein 1 (GBP1), C-terminal domain"/>
    <property type="match status" value="1"/>
</dbReference>
<gene>
    <name evidence="1" type="ORF">G2W53_042175</name>
</gene>
<name>A0A834SGB6_9FABA</name>
<evidence type="ECO:0000313" key="2">
    <source>
        <dbReference type="Proteomes" id="UP000634136"/>
    </source>
</evidence>